<dbReference type="EMBL" id="KM205013">
    <property type="protein sequence ID" value="AJR28513.1"/>
    <property type="molecule type" value="Viral_cRNA"/>
</dbReference>
<evidence type="ECO:0000256" key="1">
    <source>
        <dbReference type="SAM" id="MobiDB-lite"/>
    </source>
</evidence>
<accession>A0A0D3R1I3</accession>
<dbReference type="RefSeq" id="YP_010086583.1">
    <property type="nucleotide sequence ID" value="NC_055461.1"/>
</dbReference>
<protein>
    <submittedName>
        <fullName evidence="2">Phosphoprotein</fullName>
    </submittedName>
</protein>
<reference evidence="2 3" key="1">
    <citation type="journal article" date="2015" name="PLoS Pathog.">
        <title>Evolution of genome size and complexity in the rhabdoviridae.</title>
        <authorList>
            <person name="Walker P.J."/>
            <person name="Firth C."/>
            <person name="Widen S.G."/>
            <person name="Blasdell K.R."/>
            <person name="Guzman H."/>
            <person name="Wood T.G."/>
            <person name="Paradkar P.N."/>
            <person name="Holmes E.C."/>
            <person name="Tesh R.B."/>
            <person name="Vasilakis N."/>
        </authorList>
    </citation>
    <scope>NUCLEOTIDE SEQUENCE [LARGE SCALE GENOMIC DNA]</scope>
    <source>
        <strain evidence="2 3">64A-1247</strain>
    </source>
</reference>
<sequence length="269" mass="29302">MSRPGLNADLVNRIAGGLRATLTAGTDEDPSLGVALANVEGPESKTWDTRPLPGETDSSDDEEMVSAQPVPVTKVLNPDDETPLSHYHDQMDELVGKMGGFDLTGYLNSGNGAHKCAEYLFKGTPSPAVSREIRRLIAFLKDQGFIKHAVYSSRGVTIYGSVKTSPSISPESSSPCGSEAGDEAVAREVIRQAPDLPRAKPHNPRLVFGYKLWYKTPSKGTIKVDPAIICQDNGCSVVTPPDDWLDHHRERHQRPALNVTRLIYVETDK</sequence>
<evidence type="ECO:0000313" key="2">
    <source>
        <dbReference type="EMBL" id="AJR28513.1"/>
    </source>
</evidence>
<evidence type="ECO:0000313" key="3">
    <source>
        <dbReference type="Proteomes" id="UP000502328"/>
    </source>
</evidence>
<feature type="region of interest" description="Disordered" evidence="1">
    <location>
        <begin position="39"/>
        <end position="65"/>
    </location>
</feature>
<dbReference type="Proteomes" id="UP000502328">
    <property type="component" value="Segment"/>
</dbReference>
<dbReference type="GeneID" id="65101797"/>
<name>A0A0D3R1I3_9RHAB</name>
<proteinExistence type="predicted"/>
<keyword evidence="3" id="KW-1185">Reference proteome</keyword>
<organism evidence="2 3">
    <name type="scientific">Sawgrass virus</name>
    <dbReference type="NCBI Taxonomy" id="1620896"/>
    <lineage>
        <taxon>Viruses</taxon>
        <taxon>Riboviria</taxon>
        <taxon>Orthornavirae</taxon>
        <taxon>Negarnaviricota</taxon>
        <taxon>Haploviricotina</taxon>
        <taxon>Monjiviricetes</taxon>
        <taxon>Mononegavirales</taxon>
        <taxon>Rhabdoviridae</taxon>
        <taxon>Alpharhabdovirinae</taxon>
        <taxon>Sawgrhavirus</taxon>
        <taxon>Sawgrhavirus sawgrass</taxon>
    </lineage>
</organism>
<dbReference type="KEGG" id="vg:65101797"/>